<protein>
    <submittedName>
        <fullName evidence="4">Uncharacterized protein</fullName>
    </submittedName>
</protein>
<gene>
    <name evidence="4" type="ORF">RD1301_v1_3350003</name>
    <name evidence="1" type="ORF">RUN1744_v1_170029</name>
    <name evidence="2" type="ORF">TD1301_v1_740021</name>
    <name evidence="3" type="ORF">TF3108_v1_320082</name>
</gene>
<evidence type="ECO:0000313" key="3">
    <source>
        <dbReference type="EMBL" id="CUV39738.1"/>
    </source>
</evidence>
<dbReference type="EMBL" id="LN899825">
    <property type="protein sequence ID" value="CUV34097.1"/>
    <property type="molecule type" value="Genomic_DNA"/>
</dbReference>
<dbReference type="EMBL" id="LN899826">
    <property type="protein sequence ID" value="CUV39738.1"/>
    <property type="molecule type" value="Genomic_DNA"/>
</dbReference>
<dbReference type="EMBL" id="LN899822">
    <property type="protein sequence ID" value="CUV63342.1"/>
    <property type="molecule type" value="Genomic_DNA"/>
</dbReference>
<evidence type="ECO:0000313" key="4">
    <source>
        <dbReference type="EMBL" id="CUV63342.1"/>
    </source>
</evidence>
<dbReference type="EMBL" id="LN899823">
    <property type="protein sequence ID" value="CUV22408.1"/>
    <property type="molecule type" value="Genomic_DNA"/>
</dbReference>
<name>A0A0S4XGV3_RALSL</name>
<accession>A0A0S4XGV3</accession>
<sequence length="62" mass="6928">MVNILRIINIAQYNCLGRIESAPDGLSEQNGWRAETDRLIARTIEVPAQTPGHDGPGRIEHY</sequence>
<organism evidence="4">
    <name type="scientific">Ralstonia solanacearum</name>
    <name type="common">Pseudomonas solanacearum</name>
    <dbReference type="NCBI Taxonomy" id="305"/>
    <lineage>
        <taxon>Bacteria</taxon>
        <taxon>Pseudomonadati</taxon>
        <taxon>Pseudomonadota</taxon>
        <taxon>Betaproteobacteria</taxon>
        <taxon>Burkholderiales</taxon>
        <taxon>Burkholderiaceae</taxon>
        <taxon>Ralstonia</taxon>
        <taxon>Ralstonia solanacearum species complex</taxon>
    </lineage>
</organism>
<evidence type="ECO:0000313" key="2">
    <source>
        <dbReference type="EMBL" id="CUV34097.1"/>
    </source>
</evidence>
<dbReference type="AlphaFoldDB" id="A0A0S4XGV3"/>
<evidence type="ECO:0000313" key="1">
    <source>
        <dbReference type="EMBL" id="CUV22408.1"/>
    </source>
</evidence>
<reference evidence="4" key="1">
    <citation type="submission" date="2015-10" db="EMBL/GenBank/DDBJ databases">
        <authorList>
            <person name="Gilbert D.G."/>
        </authorList>
    </citation>
    <scope>NUCLEOTIDE SEQUENCE</scope>
    <source>
        <strain evidence="4">Phyl III-seqv23</strain>
    </source>
</reference>
<proteinExistence type="predicted"/>